<dbReference type="AlphaFoldDB" id="A0A834IIB2"/>
<accession>A0A834IIB2</accession>
<reference evidence="1" key="1">
    <citation type="submission" date="2020-08" db="EMBL/GenBank/DDBJ databases">
        <title>Genome sequencing and assembly of the red palm weevil Rhynchophorus ferrugineus.</title>
        <authorList>
            <person name="Dias G.B."/>
            <person name="Bergman C.M."/>
            <person name="Manee M."/>
        </authorList>
    </citation>
    <scope>NUCLEOTIDE SEQUENCE</scope>
    <source>
        <strain evidence="1">AA-2017</strain>
        <tissue evidence="1">Whole larva</tissue>
    </source>
</reference>
<organism evidence="1 2">
    <name type="scientific">Rhynchophorus ferrugineus</name>
    <name type="common">Red palm weevil</name>
    <name type="synonym">Curculio ferrugineus</name>
    <dbReference type="NCBI Taxonomy" id="354439"/>
    <lineage>
        <taxon>Eukaryota</taxon>
        <taxon>Metazoa</taxon>
        <taxon>Ecdysozoa</taxon>
        <taxon>Arthropoda</taxon>
        <taxon>Hexapoda</taxon>
        <taxon>Insecta</taxon>
        <taxon>Pterygota</taxon>
        <taxon>Neoptera</taxon>
        <taxon>Endopterygota</taxon>
        <taxon>Coleoptera</taxon>
        <taxon>Polyphaga</taxon>
        <taxon>Cucujiformia</taxon>
        <taxon>Curculionidae</taxon>
        <taxon>Dryophthorinae</taxon>
        <taxon>Rhynchophorus</taxon>
    </lineage>
</organism>
<dbReference type="EMBL" id="JAACXV010000245">
    <property type="protein sequence ID" value="KAF7281315.1"/>
    <property type="molecule type" value="Genomic_DNA"/>
</dbReference>
<gene>
    <name evidence="1" type="ORF">GWI33_004875</name>
</gene>
<protein>
    <submittedName>
        <fullName evidence="1">Uncharacterized protein</fullName>
    </submittedName>
</protein>
<comment type="caution">
    <text evidence="1">The sequence shown here is derived from an EMBL/GenBank/DDBJ whole genome shotgun (WGS) entry which is preliminary data.</text>
</comment>
<evidence type="ECO:0000313" key="2">
    <source>
        <dbReference type="Proteomes" id="UP000625711"/>
    </source>
</evidence>
<keyword evidence="2" id="KW-1185">Reference proteome</keyword>
<sequence length="111" mass="12892">MLMLFQDYTPDILFLELAGSKFLFIWLAERGRRERVRLERRAQRTEWWKTQLISILFLLHKRCSRQFPEEDIVISALGVAGRKTGDGSQRFRPNKSDPNAEMVLIGPGVDG</sequence>
<name>A0A834IIB2_RHYFE</name>
<evidence type="ECO:0000313" key="1">
    <source>
        <dbReference type="EMBL" id="KAF7281315.1"/>
    </source>
</evidence>
<dbReference type="Proteomes" id="UP000625711">
    <property type="component" value="Unassembled WGS sequence"/>
</dbReference>
<proteinExistence type="predicted"/>